<feature type="transmembrane region" description="Helical" evidence="1">
    <location>
        <begin position="42"/>
        <end position="61"/>
    </location>
</feature>
<dbReference type="EMBL" id="JBHRTB010000010">
    <property type="protein sequence ID" value="MFC3142369.1"/>
    <property type="molecule type" value="Genomic_DNA"/>
</dbReference>
<protein>
    <submittedName>
        <fullName evidence="2">Uncharacterized protein</fullName>
    </submittedName>
</protein>
<dbReference type="InterPro" id="IPR050445">
    <property type="entry name" value="Bact_polysacc_biosynth/exp"/>
</dbReference>
<keyword evidence="1" id="KW-0812">Transmembrane</keyword>
<evidence type="ECO:0000313" key="3">
    <source>
        <dbReference type="Proteomes" id="UP001595632"/>
    </source>
</evidence>
<feature type="transmembrane region" description="Helical" evidence="1">
    <location>
        <begin position="446"/>
        <end position="467"/>
    </location>
</feature>
<dbReference type="PANTHER" id="PTHR32309">
    <property type="entry name" value="TYROSINE-PROTEIN KINASE"/>
    <property type="match status" value="1"/>
</dbReference>
<evidence type="ECO:0000256" key="1">
    <source>
        <dbReference type="SAM" id="Phobius"/>
    </source>
</evidence>
<dbReference type="RefSeq" id="WP_275633978.1">
    <property type="nucleotide sequence ID" value="NZ_JARGYD010000007.1"/>
</dbReference>
<keyword evidence="1" id="KW-0472">Membrane</keyword>
<reference evidence="3" key="1">
    <citation type="journal article" date="2019" name="Int. J. Syst. Evol. Microbiol.">
        <title>The Global Catalogue of Microorganisms (GCM) 10K type strain sequencing project: providing services to taxonomists for standard genome sequencing and annotation.</title>
        <authorList>
            <consortium name="The Broad Institute Genomics Platform"/>
            <consortium name="The Broad Institute Genome Sequencing Center for Infectious Disease"/>
            <person name="Wu L."/>
            <person name="Ma J."/>
        </authorList>
    </citation>
    <scope>NUCLEOTIDE SEQUENCE [LARGE SCALE GENOMIC DNA]</scope>
    <source>
        <strain evidence="3">KCTC 52366</strain>
    </source>
</reference>
<sequence length="489" mass="52620">MPQIAKTPLKVPALMRLPLRQLSFARLLRGGRLGDLGRLPRYAGIFAVGAVCIWAPIYGYLSTAPLRYTSSFSLILPGSGASASVNLDSIGQASSFANSPFASSSVSPTETYKRLLAAERIVVAAAQTMSMQRRDFGQPRVELVDQTGLIHVSIVGGAPEDARARGEALLASFFAEIEALRADEATTREISAGAAIEEYRNSVLATREEISRLQRDNGLISTSQYEALVAETDALAQRVRDLDATLQDRTNAVRALESSLGLTPRLAAAALRLHADIEFAALVKEMSERAADLSQARSKYGEAHPEVLTAREGHEAASAEARRRATMLTGLTDAELSALDLSHVGNRAALLSDLVTYEAQRAGLAAELGALTERLRTAEARRVELIEPAARLEDLQRDFAVAEAVFASAMARSQTTKTDLYASYPLVQVLEDPSLPVDPTSPKRKLAAAAGIAATVFLLIGLTLGWIRRPLIDRLLAKDDHDLVMVPAE</sequence>
<name>A0ABV7GL94_9RHOB</name>
<gene>
    <name evidence="2" type="ORF">ACFOGP_06595</name>
</gene>
<comment type="caution">
    <text evidence="2">The sequence shown here is derived from an EMBL/GenBank/DDBJ whole genome shotgun (WGS) entry which is preliminary data.</text>
</comment>
<accession>A0ABV7GL94</accession>
<dbReference type="Proteomes" id="UP001595632">
    <property type="component" value="Unassembled WGS sequence"/>
</dbReference>
<dbReference type="PANTHER" id="PTHR32309:SF13">
    <property type="entry name" value="FERRIC ENTEROBACTIN TRANSPORT PROTEIN FEPE"/>
    <property type="match status" value="1"/>
</dbReference>
<keyword evidence="1" id="KW-1133">Transmembrane helix</keyword>
<keyword evidence="3" id="KW-1185">Reference proteome</keyword>
<organism evidence="2 3">
    <name type="scientific">Psychromarinibacter halotolerans</name>
    <dbReference type="NCBI Taxonomy" id="1775175"/>
    <lineage>
        <taxon>Bacteria</taxon>
        <taxon>Pseudomonadati</taxon>
        <taxon>Pseudomonadota</taxon>
        <taxon>Alphaproteobacteria</taxon>
        <taxon>Rhodobacterales</taxon>
        <taxon>Paracoccaceae</taxon>
        <taxon>Psychromarinibacter</taxon>
    </lineage>
</organism>
<proteinExistence type="predicted"/>
<evidence type="ECO:0000313" key="2">
    <source>
        <dbReference type="EMBL" id="MFC3142369.1"/>
    </source>
</evidence>